<feature type="transmembrane region" description="Helical" evidence="8">
    <location>
        <begin position="299"/>
        <end position="328"/>
    </location>
</feature>
<dbReference type="Proteomes" id="UP001156703">
    <property type="component" value="Unassembled WGS sequence"/>
</dbReference>
<feature type="transmembrane region" description="Helical" evidence="8">
    <location>
        <begin position="206"/>
        <end position="229"/>
    </location>
</feature>
<dbReference type="RefSeq" id="WP_051676794.1">
    <property type="nucleotide sequence ID" value="NZ_BSOO01000005.1"/>
</dbReference>
<keyword evidence="5 8" id="KW-1133">Transmembrane helix</keyword>
<reference evidence="10" key="1">
    <citation type="journal article" date="2019" name="Int. J. Syst. Evol. Microbiol.">
        <title>The Global Catalogue of Microorganisms (GCM) 10K type strain sequencing project: providing services to taxonomists for standard genome sequencing and annotation.</title>
        <authorList>
            <consortium name="The Broad Institute Genomics Platform"/>
            <consortium name="The Broad Institute Genome Sequencing Center for Infectious Disease"/>
            <person name="Wu L."/>
            <person name="Ma J."/>
        </authorList>
    </citation>
    <scope>NUCLEOTIDE SEQUENCE [LARGE SCALE GENOMIC DNA]</scope>
    <source>
        <strain evidence="10">NBRC 102146</strain>
    </source>
</reference>
<feature type="transmembrane region" description="Helical" evidence="8">
    <location>
        <begin position="94"/>
        <end position="123"/>
    </location>
</feature>
<organism evidence="9 10">
    <name type="scientific">Sphingomonas astaxanthinifaciens DSM 22298</name>
    <dbReference type="NCBI Taxonomy" id="1123267"/>
    <lineage>
        <taxon>Bacteria</taxon>
        <taxon>Pseudomonadati</taxon>
        <taxon>Pseudomonadota</taxon>
        <taxon>Alphaproteobacteria</taxon>
        <taxon>Sphingomonadales</taxon>
        <taxon>Sphingomonadaceae</taxon>
        <taxon>Sphingomonas</taxon>
    </lineage>
</organism>
<feature type="transmembrane region" description="Helical" evidence="8">
    <location>
        <begin position="267"/>
        <end position="287"/>
    </location>
</feature>
<evidence type="ECO:0000256" key="2">
    <source>
        <dbReference type="ARBA" id="ARBA00022475"/>
    </source>
</evidence>
<protein>
    <recommendedName>
        <fullName evidence="11">DUF2029 domain-containing protein</fullName>
    </recommendedName>
</protein>
<comment type="caution">
    <text evidence="9">The sequence shown here is derived from an EMBL/GenBank/DDBJ whole genome shotgun (WGS) entry which is preliminary data.</text>
</comment>
<keyword evidence="6 8" id="KW-0472">Membrane</keyword>
<dbReference type="Pfam" id="PF09594">
    <property type="entry name" value="GT87"/>
    <property type="match status" value="1"/>
</dbReference>
<comment type="similarity">
    <text evidence="7">Belongs to the glycosyltransferase 87 family.</text>
</comment>
<evidence type="ECO:0000256" key="8">
    <source>
        <dbReference type="SAM" id="Phobius"/>
    </source>
</evidence>
<proteinExistence type="inferred from homology"/>
<keyword evidence="2" id="KW-1003">Cell membrane</keyword>
<sequence length="382" mass="40547">MGTGAKRAELAAWALLAVVSLATFLVQTLGPGWLENGQGKFLVHDFLMQWAAGIRATAGQAALVYDWDLHSTFQAALVGEAKPVELRFMYPPHFLFFVLPFAGLDYVAATVAFLVASFALYVLALRPLAGSWGTALLAALAGGGTYYTFLWCQNGLLTAALLVGGLALLPRRPVLAGLCFGLLTIKPQFGLLLPLVLLIDRQWKAIAAAAITTILLAVLAELAFGPGIWKAALASLSRSDELLVSDKLRFKFQSVYALARLFLSPGAATAVHAAVGLLIAGLVGWIWSRRSGAYAPKAAALIAGTLLLSPYLFVYDSVALGAAVLFLLSARPALAEKGAMFGSLLLPFLSTRLLYSAAVPLAAMIVLWLAIRLAERGHTRPS</sequence>
<feature type="transmembrane region" description="Helical" evidence="8">
    <location>
        <begin position="135"/>
        <end position="168"/>
    </location>
</feature>
<gene>
    <name evidence="9" type="ORF">GCM10007925_07210</name>
</gene>
<dbReference type="InterPro" id="IPR018584">
    <property type="entry name" value="GT87"/>
</dbReference>
<evidence type="ECO:0000256" key="3">
    <source>
        <dbReference type="ARBA" id="ARBA00022679"/>
    </source>
</evidence>
<dbReference type="EMBL" id="BSOO01000005">
    <property type="protein sequence ID" value="GLR47010.1"/>
    <property type="molecule type" value="Genomic_DNA"/>
</dbReference>
<name>A0ABQ5Z4T9_9SPHN</name>
<feature type="transmembrane region" description="Helical" evidence="8">
    <location>
        <begin position="174"/>
        <end position="199"/>
    </location>
</feature>
<evidence type="ECO:0000256" key="5">
    <source>
        <dbReference type="ARBA" id="ARBA00022989"/>
    </source>
</evidence>
<evidence type="ECO:0008006" key="11">
    <source>
        <dbReference type="Google" id="ProtNLM"/>
    </source>
</evidence>
<evidence type="ECO:0000256" key="1">
    <source>
        <dbReference type="ARBA" id="ARBA00004651"/>
    </source>
</evidence>
<feature type="transmembrane region" description="Helical" evidence="8">
    <location>
        <begin position="353"/>
        <end position="371"/>
    </location>
</feature>
<evidence type="ECO:0000256" key="4">
    <source>
        <dbReference type="ARBA" id="ARBA00022692"/>
    </source>
</evidence>
<keyword evidence="4 8" id="KW-0812">Transmembrane</keyword>
<comment type="subcellular location">
    <subcellularLocation>
        <location evidence="1">Cell membrane</location>
        <topology evidence="1">Multi-pass membrane protein</topology>
    </subcellularLocation>
</comment>
<accession>A0ABQ5Z4T9</accession>
<keyword evidence="3" id="KW-0808">Transferase</keyword>
<evidence type="ECO:0000256" key="7">
    <source>
        <dbReference type="ARBA" id="ARBA00024033"/>
    </source>
</evidence>
<evidence type="ECO:0000256" key="6">
    <source>
        <dbReference type="ARBA" id="ARBA00023136"/>
    </source>
</evidence>
<keyword evidence="10" id="KW-1185">Reference proteome</keyword>
<evidence type="ECO:0000313" key="10">
    <source>
        <dbReference type="Proteomes" id="UP001156703"/>
    </source>
</evidence>
<evidence type="ECO:0000313" key="9">
    <source>
        <dbReference type="EMBL" id="GLR47010.1"/>
    </source>
</evidence>
<feature type="transmembrane region" description="Helical" evidence="8">
    <location>
        <begin position="12"/>
        <end position="34"/>
    </location>
</feature>